<keyword evidence="2" id="KW-1185">Reference proteome</keyword>
<reference evidence="1" key="1">
    <citation type="submission" date="2022-09" db="EMBL/GenBank/DDBJ databases">
        <title>Complete genome sequence of Rossellomorea vietnamensis strain RL-WG62, a newly isolated PGPR with the potential for plant salinity stress alleviation.</title>
        <authorList>
            <person name="Ren L."/>
            <person name="Wang G."/>
            <person name="Hu H."/>
        </authorList>
    </citation>
    <scope>NUCLEOTIDE SEQUENCE</scope>
    <source>
        <strain evidence="1">RL-WG62</strain>
    </source>
</reference>
<proteinExistence type="predicted"/>
<gene>
    <name evidence="1" type="ORF">N5C46_16505</name>
</gene>
<accession>A0ACD4C3S2</accession>
<dbReference type="Proteomes" id="UP001064027">
    <property type="component" value="Chromosome"/>
</dbReference>
<sequence>MRRIHRTILMPSLCCMAFYAGTQLVGETEAAFTSQASPESITMKAAFVFPGTIQDLEEGAQKVSGDMENTLKKIVAPSPGASMEELERQLEEVTAVEGELTRQMGMLQHLYEEMATYYRGIQQQKAADVHTYDYVREGFQHIEGLWKEVDFSHIEEIRSSILLQMQELEDRDQPAAEDIQTAPETEPSKTDPENSESGDEVKGVTEHEREAMENRE</sequence>
<organism evidence="1 2">
    <name type="scientific">Rossellomorea vietnamensis</name>
    <dbReference type="NCBI Taxonomy" id="218284"/>
    <lineage>
        <taxon>Bacteria</taxon>
        <taxon>Bacillati</taxon>
        <taxon>Bacillota</taxon>
        <taxon>Bacilli</taxon>
        <taxon>Bacillales</taxon>
        <taxon>Bacillaceae</taxon>
        <taxon>Rossellomorea</taxon>
    </lineage>
</organism>
<dbReference type="EMBL" id="CP104558">
    <property type="protein sequence ID" value="UXH43281.1"/>
    <property type="molecule type" value="Genomic_DNA"/>
</dbReference>
<name>A0ACD4C3S2_9BACI</name>
<protein>
    <submittedName>
        <fullName evidence="1">DUF4047 domain-containing protein</fullName>
    </submittedName>
</protein>
<evidence type="ECO:0000313" key="2">
    <source>
        <dbReference type="Proteomes" id="UP001064027"/>
    </source>
</evidence>
<evidence type="ECO:0000313" key="1">
    <source>
        <dbReference type="EMBL" id="UXH43281.1"/>
    </source>
</evidence>